<evidence type="ECO:0000313" key="2">
    <source>
        <dbReference type="Proteomes" id="UP001153148"/>
    </source>
</evidence>
<proteinExistence type="predicted"/>
<comment type="caution">
    <text evidence="1">The sequence shown here is derived from an EMBL/GenBank/DDBJ whole genome shotgun (WGS) entry which is preliminary data.</text>
</comment>
<gene>
    <name evidence="1" type="ORF">TPAB3V08_LOCUS5294</name>
</gene>
<accession>A0ABN7NR65</accession>
<reference evidence="1" key="1">
    <citation type="submission" date="2021-03" db="EMBL/GenBank/DDBJ databases">
        <authorList>
            <person name="Tran Van P."/>
        </authorList>
    </citation>
    <scope>NUCLEOTIDE SEQUENCE</scope>
</reference>
<dbReference type="EMBL" id="CAJPIN010007046">
    <property type="protein sequence ID" value="CAG2058322.1"/>
    <property type="molecule type" value="Genomic_DNA"/>
</dbReference>
<evidence type="ECO:0000313" key="1">
    <source>
        <dbReference type="EMBL" id="CAG2058322.1"/>
    </source>
</evidence>
<sequence length="146" mass="17049">FQVKDKHGISALLAAIWEGHTSCVKLLLEHVERFEPIFPERHQIALTDDPERYQLTARLTDLDKLRGRDSSQEHAESLLFSELPIDPYERIARPMSIHLIWFLNNHETATMVLFFTLRLVHHVIGYPSEICMCLSRYLQSQHKTSL</sequence>
<dbReference type="Proteomes" id="UP001153148">
    <property type="component" value="Unassembled WGS sequence"/>
</dbReference>
<dbReference type="SUPFAM" id="SSF48403">
    <property type="entry name" value="Ankyrin repeat"/>
    <property type="match status" value="1"/>
</dbReference>
<feature type="non-terminal residue" evidence="1">
    <location>
        <position position="1"/>
    </location>
</feature>
<organism evidence="1 2">
    <name type="scientific">Timema podura</name>
    <name type="common">Walking stick</name>
    <dbReference type="NCBI Taxonomy" id="61482"/>
    <lineage>
        <taxon>Eukaryota</taxon>
        <taxon>Metazoa</taxon>
        <taxon>Ecdysozoa</taxon>
        <taxon>Arthropoda</taxon>
        <taxon>Hexapoda</taxon>
        <taxon>Insecta</taxon>
        <taxon>Pterygota</taxon>
        <taxon>Neoptera</taxon>
        <taxon>Polyneoptera</taxon>
        <taxon>Phasmatodea</taxon>
        <taxon>Timematodea</taxon>
        <taxon>Timematoidea</taxon>
        <taxon>Timematidae</taxon>
        <taxon>Timema</taxon>
    </lineage>
</organism>
<protein>
    <submittedName>
        <fullName evidence="1">Uncharacterized protein</fullName>
    </submittedName>
</protein>
<name>A0ABN7NR65_TIMPD</name>
<keyword evidence="2" id="KW-1185">Reference proteome</keyword>
<dbReference type="InterPro" id="IPR036770">
    <property type="entry name" value="Ankyrin_rpt-contain_sf"/>
</dbReference>